<evidence type="ECO:0000313" key="2">
    <source>
        <dbReference type="Proteomes" id="UP001431783"/>
    </source>
</evidence>
<keyword evidence="2" id="KW-1185">Reference proteome</keyword>
<organism evidence="1 2">
    <name type="scientific">Henosepilachna vigintioctopunctata</name>
    <dbReference type="NCBI Taxonomy" id="420089"/>
    <lineage>
        <taxon>Eukaryota</taxon>
        <taxon>Metazoa</taxon>
        <taxon>Ecdysozoa</taxon>
        <taxon>Arthropoda</taxon>
        <taxon>Hexapoda</taxon>
        <taxon>Insecta</taxon>
        <taxon>Pterygota</taxon>
        <taxon>Neoptera</taxon>
        <taxon>Endopterygota</taxon>
        <taxon>Coleoptera</taxon>
        <taxon>Polyphaga</taxon>
        <taxon>Cucujiformia</taxon>
        <taxon>Coccinelloidea</taxon>
        <taxon>Coccinellidae</taxon>
        <taxon>Epilachninae</taxon>
        <taxon>Epilachnini</taxon>
        <taxon>Henosepilachna</taxon>
    </lineage>
</organism>
<dbReference type="AlphaFoldDB" id="A0AAW1TJR5"/>
<accession>A0AAW1TJR5</accession>
<reference evidence="1 2" key="1">
    <citation type="submission" date="2023-03" db="EMBL/GenBank/DDBJ databases">
        <title>Genome insight into feeding habits of ladybird beetles.</title>
        <authorList>
            <person name="Li H.-S."/>
            <person name="Huang Y.-H."/>
            <person name="Pang H."/>
        </authorList>
    </citation>
    <scope>NUCLEOTIDE SEQUENCE [LARGE SCALE GENOMIC DNA]</scope>
    <source>
        <strain evidence="1">SYSU_2023b</strain>
        <tissue evidence="1">Whole body</tissue>
    </source>
</reference>
<name>A0AAW1TJR5_9CUCU</name>
<gene>
    <name evidence="1" type="ORF">WA026_003581</name>
</gene>
<dbReference type="EMBL" id="JARQZJ010000001">
    <property type="protein sequence ID" value="KAK9869858.1"/>
    <property type="molecule type" value="Genomic_DNA"/>
</dbReference>
<evidence type="ECO:0000313" key="1">
    <source>
        <dbReference type="EMBL" id="KAK9869858.1"/>
    </source>
</evidence>
<comment type="caution">
    <text evidence="1">The sequence shown here is derived from an EMBL/GenBank/DDBJ whole genome shotgun (WGS) entry which is preliminary data.</text>
</comment>
<dbReference type="Proteomes" id="UP001431783">
    <property type="component" value="Unassembled WGS sequence"/>
</dbReference>
<proteinExistence type="predicted"/>
<sequence>MDTSGHIDNLETGTGSDRGKAINFMAVSLFSCAKRRESNLRNIPDHSDTYLSLLQGHFHRPTVPFAGAAIVVTNILSYGRTTKALLKYSFEDLHFYVGCNFDRRFWTGSRTQWGG</sequence>
<protein>
    <submittedName>
        <fullName evidence="1">Uncharacterized protein</fullName>
    </submittedName>
</protein>